<evidence type="ECO:0000256" key="4">
    <source>
        <dbReference type="ARBA" id="ARBA00022554"/>
    </source>
</evidence>
<comment type="similarity">
    <text evidence="1 11">Belongs to the V-ATPase F subunit family.</text>
</comment>
<evidence type="ECO:0000256" key="7">
    <source>
        <dbReference type="ARBA" id="ARBA00023136"/>
    </source>
</evidence>
<dbReference type="OrthoDB" id="10261947at2759"/>
<keyword evidence="4" id="KW-0926">Vacuole</keyword>
<organism evidence="12 13">
    <name type="scientific">Russula ochroleuca</name>
    <dbReference type="NCBI Taxonomy" id="152965"/>
    <lineage>
        <taxon>Eukaryota</taxon>
        <taxon>Fungi</taxon>
        <taxon>Dikarya</taxon>
        <taxon>Basidiomycota</taxon>
        <taxon>Agaricomycotina</taxon>
        <taxon>Agaricomycetes</taxon>
        <taxon>Russulales</taxon>
        <taxon>Russulaceae</taxon>
        <taxon>Russula</taxon>
    </lineage>
</organism>
<name>A0A9P5MXU7_9AGAM</name>
<comment type="caution">
    <text evidence="12">The sequence shown here is derived from an EMBL/GenBank/DDBJ whole genome shotgun (WGS) entry which is preliminary data.</text>
</comment>
<dbReference type="PANTHER" id="PTHR13861:SF2">
    <property type="entry name" value="V-TYPE PROTON ATPASE SUBUNIT F"/>
    <property type="match status" value="1"/>
</dbReference>
<dbReference type="InterPro" id="IPR036906">
    <property type="entry name" value="ATPase_V1_fsu_sf"/>
</dbReference>
<keyword evidence="7" id="KW-0472">Membrane</keyword>
<dbReference type="GO" id="GO:0000329">
    <property type="term" value="C:fungal-type vacuole membrane"/>
    <property type="evidence" value="ECO:0007669"/>
    <property type="project" value="TreeGrafter"/>
</dbReference>
<comment type="subunit">
    <text evidence="11">V-ATPase is a heteromultimeric enzyme made up of two complexes: the ATP-hydrolytic V1 complex and the proton translocation V0 complex.</text>
</comment>
<reference evidence="12" key="2">
    <citation type="journal article" date="2020" name="Nat. Commun.">
        <title>Large-scale genome sequencing of mycorrhizal fungi provides insights into the early evolution of symbiotic traits.</title>
        <authorList>
            <person name="Miyauchi S."/>
            <person name="Kiss E."/>
            <person name="Kuo A."/>
            <person name="Drula E."/>
            <person name="Kohler A."/>
            <person name="Sanchez-Garcia M."/>
            <person name="Morin E."/>
            <person name="Andreopoulos B."/>
            <person name="Barry K.W."/>
            <person name="Bonito G."/>
            <person name="Buee M."/>
            <person name="Carver A."/>
            <person name="Chen C."/>
            <person name="Cichocki N."/>
            <person name="Clum A."/>
            <person name="Culley D."/>
            <person name="Crous P.W."/>
            <person name="Fauchery L."/>
            <person name="Girlanda M."/>
            <person name="Hayes R.D."/>
            <person name="Keri Z."/>
            <person name="LaButti K."/>
            <person name="Lipzen A."/>
            <person name="Lombard V."/>
            <person name="Magnuson J."/>
            <person name="Maillard F."/>
            <person name="Murat C."/>
            <person name="Nolan M."/>
            <person name="Ohm R.A."/>
            <person name="Pangilinan J."/>
            <person name="Pereira M.F."/>
            <person name="Perotto S."/>
            <person name="Peter M."/>
            <person name="Pfister S."/>
            <person name="Riley R."/>
            <person name="Sitrit Y."/>
            <person name="Stielow J.B."/>
            <person name="Szollosi G."/>
            <person name="Zifcakova L."/>
            <person name="Stursova M."/>
            <person name="Spatafora J.W."/>
            <person name="Tedersoo L."/>
            <person name="Vaario L.M."/>
            <person name="Yamada A."/>
            <person name="Yan M."/>
            <person name="Wang P."/>
            <person name="Xu J."/>
            <person name="Bruns T."/>
            <person name="Baldrian P."/>
            <person name="Vilgalys R."/>
            <person name="Dunand C."/>
            <person name="Henrissat B."/>
            <person name="Grigoriev I.V."/>
            <person name="Hibbett D."/>
            <person name="Nagy L.G."/>
            <person name="Martin F.M."/>
        </authorList>
    </citation>
    <scope>NUCLEOTIDE SEQUENCE</scope>
    <source>
        <strain evidence="12">Prilba</strain>
    </source>
</reference>
<dbReference type="InterPro" id="IPR005772">
    <property type="entry name" value="ATPase_V1-cplx_fsu_euk"/>
</dbReference>
<reference evidence="12" key="1">
    <citation type="submission" date="2019-10" db="EMBL/GenBank/DDBJ databases">
        <authorList>
            <consortium name="DOE Joint Genome Institute"/>
            <person name="Kuo A."/>
            <person name="Miyauchi S."/>
            <person name="Kiss E."/>
            <person name="Drula E."/>
            <person name="Kohler A."/>
            <person name="Sanchez-Garcia M."/>
            <person name="Andreopoulos B."/>
            <person name="Barry K.W."/>
            <person name="Bonito G."/>
            <person name="Buee M."/>
            <person name="Carver A."/>
            <person name="Chen C."/>
            <person name="Cichocki N."/>
            <person name="Clum A."/>
            <person name="Culley D."/>
            <person name="Crous P.W."/>
            <person name="Fauchery L."/>
            <person name="Girlanda M."/>
            <person name="Hayes R."/>
            <person name="Keri Z."/>
            <person name="LaButti K."/>
            <person name="Lipzen A."/>
            <person name="Lombard V."/>
            <person name="Magnuson J."/>
            <person name="Maillard F."/>
            <person name="Morin E."/>
            <person name="Murat C."/>
            <person name="Nolan M."/>
            <person name="Ohm R."/>
            <person name="Pangilinan J."/>
            <person name="Pereira M."/>
            <person name="Perotto S."/>
            <person name="Peter M."/>
            <person name="Riley R."/>
            <person name="Sitrit Y."/>
            <person name="Stielow B."/>
            <person name="Szollosi G."/>
            <person name="Zifcakova L."/>
            <person name="Stursova M."/>
            <person name="Spatafora J.W."/>
            <person name="Tedersoo L."/>
            <person name="Vaario L.-M."/>
            <person name="Yamada A."/>
            <person name="Yan M."/>
            <person name="Wang P."/>
            <person name="Xu J."/>
            <person name="Bruns T."/>
            <person name="Baldrian P."/>
            <person name="Vilgalys R."/>
            <person name="Henrissat B."/>
            <person name="Grigoriev I.V."/>
            <person name="Hibbett D."/>
            <person name="Nagy L.G."/>
            <person name="Martin F.M."/>
        </authorList>
    </citation>
    <scope>NUCLEOTIDE SEQUENCE</scope>
    <source>
        <strain evidence="12">Prilba</strain>
    </source>
</reference>
<evidence type="ECO:0000256" key="3">
    <source>
        <dbReference type="ARBA" id="ARBA00022448"/>
    </source>
</evidence>
<gene>
    <name evidence="12" type="ORF">DFH94DRAFT_451337</name>
</gene>
<dbReference type="SUPFAM" id="SSF159468">
    <property type="entry name" value="AtpF-like"/>
    <property type="match status" value="1"/>
</dbReference>
<evidence type="ECO:0000256" key="9">
    <source>
        <dbReference type="ARBA" id="ARBA00029477"/>
    </source>
</evidence>
<comment type="subcellular location">
    <subcellularLocation>
        <location evidence="8">Vacuole membrane</location>
        <topology evidence="8">Peripheral membrane protein</topology>
        <orientation evidence="8">Cytoplasmic side</orientation>
    </subcellularLocation>
</comment>
<dbReference type="GO" id="GO:0033180">
    <property type="term" value="C:proton-transporting V-type ATPase, V1 domain"/>
    <property type="evidence" value="ECO:0007669"/>
    <property type="project" value="InterPro"/>
</dbReference>
<keyword evidence="3 11" id="KW-0813">Transport</keyword>
<evidence type="ECO:0000256" key="5">
    <source>
        <dbReference type="ARBA" id="ARBA00022781"/>
    </source>
</evidence>
<evidence type="ECO:0000256" key="8">
    <source>
        <dbReference type="ARBA" id="ARBA00029427"/>
    </source>
</evidence>
<dbReference type="Proteomes" id="UP000759537">
    <property type="component" value="Unassembled WGS sequence"/>
</dbReference>
<evidence type="ECO:0000256" key="2">
    <source>
        <dbReference type="ARBA" id="ARBA00013430"/>
    </source>
</evidence>
<keyword evidence="13" id="KW-1185">Reference proteome</keyword>
<dbReference type="InterPro" id="IPR008218">
    <property type="entry name" value="ATPase_V1-cplx_f_g_su"/>
</dbReference>
<proteinExistence type="inferred from homology"/>
<dbReference type="PIRSF" id="PIRSF015945">
    <property type="entry name" value="ATPase_V1_F_euk"/>
    <property type="match status" value="1"/>
</dbReference>
<accession>A0A9P5MXU7</accession>
<evidence type="ECO:0000256" key="10">
    <source>
        <dbReference type="ARBA" id="ARBA00046254"/>
    </source>
</evidence>
<comment type="subunit">
    <text evidence="9">V-ATPase is a heteromultimeric enzyme composed of a peripheral catalytic V1 complex (components A to H) attached to an integral membrane V0 proton pore complex (components: a, c, c', c'', d, e, f and VOA1).</text>
</comment>
<dbReference type="GO" id="GO:0046961">
    <property type="term" value="F:proton-transporting ATPase activity, rotational mechanism"/>
    <property type="evidence" value="ECO:0007669"/>
    <property type="project" value="InterPro"/>
</dbReference>
<dbReference type="AlphaFoldDB" id="A0A9P5MXU7"/>
<evidence type="ECO:0000256" key="11">
    <source>
        <dbReference type="PIRNR" id="PIRNR015945"/>
    </source>
</evidence>
<dbReference type="NCBIfam" id="TIGR01101">
    <property type="entry name" value="V_ATP_synt_F"/>
    <property type="match status" value="1"/>
</dbReference>
<protein>
    <recommendedName>
        <fullName evidence="2 11">V-type proton ATPase subunit F</fullName>
    </recommendedName>
</protein>
<dbReference type="EMBL" id="WHVB01000007">
    <property type="protein sequence ID" value="KAF8481316.1"/>
    <property type="molecule type" value="Genomic_DNA"/>
</dbReference>
<keyword evidence="5 11" id="KW-0375">Hydrogen ion transport</keyword>
<evidence type="ECO:0000313" key="13">
    <source>
        <dbReference type="Proteomes" id="UP000759537"/>
    </source>
</evidence>
<evidence type="ECO:0000256" key="6">
    <source>
        <dbReference type="ARBA" id="ARBA00023065"/>
    </source>
</evidence>
<comment type="function">
    <text evidence="10 11">Subunit of the V1 complex of vacuolar(H+)-ATPase (V-ATPase), a multisubunit enzyme composed of a peripheral complex (V1) that hydrolyzes ATP and a membrane integral complex (V0) that translocates protons. V-ATPase is responsible for acidifying and maintaining the pH of intracellular compartments.</text>
</comment>
<sequence length="119" mass="13363">MATSNPSKDRNLLAVIGDEDTITGLLLAGIGQVTQDHKNFFIVEPKTEIQSIEATFSAYTQREDIAILLINQHIAERIRPTVDKYQQAFPALLEIPSKDHPYDPSKDSVLKRVQKLFGE</sequence>
<keyword evidence="6 11" id="KW-0406">Ion transport</keyword>
<dbReference type="FunFam" id="3.40.50.10580:FF:000002">
    <property type="entry name" value="V-type proton ATPase subunit F"/>
    <property type="match status" value="1"/>
</dbReference>
<dbReference type="Pfam" id="PF01990">
    <property type="entry name" value="ATP-synt_F"/>
    <property type="match status" value="1"/>
</dbReference>
<evidence type="ECO:0000313" key="12">
    <source>
        <dbReference type="EMBL" id="KAF8481316.1"/>
    </source>
</evidence>
<evidence type="ECO:0000256" key="1">
    <source>
        <dbReference type="ARBA" id="ARBA00010148"/>
    </source>
</evidence>
<dbReference type="Gene3D" id="3.40.50.10580">
    <property type="entry name" value="ATPase, V1 complex, subunit F"/>
    <property type="match status" value="1"/>
</dbReference>
<dbReference type="PANTHER" id="PTHR13861">
    <property type="entry name" value="VACUOLAR ATP SYNTHASE SUBUNIT F"/>
    <property type="match status" value="1"/>
</dbReference>